<protein>
    <recommendedName>
        <fullName evidence="1">DUF6199 domain-containing protein</fullName>
    </recommendedName>
</protein>
<dbReference type="STRING" id="1305675.BFG57_08685"/>
<evidence type="ECO:0000313" key="2">
    <source>
        <dbReference type="EMBL" id="OEH94322.1"/>
    </source>
</evidence>
<reference evidence="2 3" key="1">
    <citation type="submission" date="2016-08" db="EMBL/GenBank/DDBJ databases">
        <title>Genome of Bacillus solimangrovi GH2-4.</title>
        <authorList>
            <person name="Lim S."/>
            <person name="Kim B.-C."/>
        </authorList>
    </citation>
    <scope>NUCLEOTIDE SEQUENCE [LARGE SCALE GENOMIC DNA]</scope>
    <source>
        <strain evidence="2 3">GH2-4</strain>
    </source>
</reference>
<keyword evidence="3" id="KW-1185">Reference proteome</keyword>
<organism evidence="2 3">
    <name type="scientific">Bacillus solimangrovi</name>
    <dbReference type="NCBI Taxonomy" id="1305675"/>
    <lineage>
        <taxon>Bacteria</taxon>
        <taxon>Bacillati</taxon>
        <taxon>Bacillota</taxon>
        <taxon>Bacilli</taxon>
        <taxon>Bacillales</taxon>
        <taxon>Bacillaceae</taxon>
        <taxon>Bacillus</taxon>
    </lineage>
</organism>
<name>A0A1E5LJP7_9BACI</name>
<dbReference type="RefSeq" id="WP_069715678.1">
    <property type="nucleotide sequence ID" value="NZ_MJEH01000003.1"/>
</dbReference>
<comment type="caution">
    <text evidence="2">The sequence shown here is derived from an EMBL/GenBank/DDBJ whole genome shotgun (WGS) entry which is preliminary data.</text>
</comment>
<gene>
    <name evidence="2" type="ORF">BFG57_08685</name>
</gene>
<proteinExistence type="predicted"/>
<dbReference type="EMBL" id="MJEH01000003">
    <property type="protein sequence ID" value="OEH94322.1"/>
    <property type="molecule type" value="Genomic_DNA"/>
</dbReference>
<accession>A0A1E5LJP7</accession>
<feature type="domain" description="DUF6199" evidence="1">
    <location>
        <begin position="5"/>
        <end position="60"/>
    </location>
</feature>
<evidence type="ECO:0000259" key="1">
    <source>
        <dbReference type="Pfam" id="PF19701"/>
    </source>
</evidence>
<dbReference type="InterPro" id="IPR045679">
    <property type="entry name" value="DUF6199"/>
</dbReference>
<dbReference type="Proteomes" id="UP000095209">
    <property type="component" value="Unassembled WGS sequence"/>
</dbReference>
<dbReference type="AlphaFoldDB" id="A0A1E5LJP7"/>
<sequence length="61" mass="6796">MESIIGIIFIISGIMNAISPKMSAYIEGGFLFKKLPPNETSLKTRRYVGIAMIVFGIYLLQ</sequence>
<dbReference type="Pfam" id="PF19701">
    <property type="entry name" value="DUF6199"/>
    <property type="match status" value="1"/>
</dbReference>
<evidence type="ECO:0000313" key="3">
    <source>
        <dbReference type="Proteomes" id="UP000095209"/>
    </source>
</evidence>